<accession>A0ABX7V2M8</accession>
<protein>
    <submittedName>
        <fullName evidence="1">Uncharacterized protein</fullName>
    </submittedName>
</protein>
<dbReference type="RefSeq" id="WP_209052133.1">
    <property type="nucleotide sequence ID" value="NZ_CP072425.1"/>
</dbReference>
<gene>
    <name evidence="1" type="ORF">J5X90_16705</name>
</gene>
<dbReference type="EMBL" id="CP072425">
    <property type="protein sequence ID" value="QTL35144.1"/>
    <property type="molecule type" value="Genomic_DNA"/>
</dbReference>
<keyword evidence="2" id="KW-1185">Reference proteome</keyword>
<dbReference type="Proteomes" id="UP000665025">
    <property type="component" value="Chromosome 1"/>
</dbReference>
<evidence type="ECO:0000313" key="1">
    <source>
        <dbReference type="EMBL" id="QTL35144.1"/>
    </source>
</evidence>
<organism evidence="1 2">
    <name type="scientific">Pseudoalteromonas viridis</name>
    <dbReference type="NCBI Taxonomy" id="339617"/>
    <lineage>
        <taxon>Bacteria</taxon>
        <taxon>Pseudomonadati</taxon>
        <taxon>Pseudomonadota</taxon>
        <taxon>Gammaproteobacteria</taxon>
        <taxon>Alteromonadales</taxon>
        <taxon>Pseudoalteromonadaceae</taxon>
        <taxon>Pseudoalteromonas</taxon>
    </lineage>
</organism>
<sequence length="346" mass="39534">MKTSRRYVSSALLLLTMISGCTEPQVKLSHTDLSEQLKQLNWFSYSTVLRDGDQLQTESGLELPFTETYLKKRHDLLLRADLDNFVETAAQEAQYLSIQQRYPERFLPWPVHLNLPVIAQAHQVESSQMDAWYGYVEARLNEARESKIVLNRVERQQLLDYLTPEITTQSKAAQRLAEYLASYRVRSSLGMYQLPNGKEWYQSKLNFYSGSVKPPEALLNKLQSLTSEYGEGTIDRVNFSLNQLLVHQLLAACDTRAGLNWRDGFVSLQQTASQCEQTLTNTERLFAVVMMEVDLGVHYFAWSQKQALLALQSRLALNEDQAFVVLKDILFFPATSFALLSQITSA</sequence>
<reference evidence="1 2" key="1">
    <citation type="submission" date="2021-03" db="EMBL/GenBank/DDBJ databases">
        <title>Complete Genome of Pseudoalteromonas viridis Strain BBR56, a new biocontrol bacterial candidate.</title>
        <authorList>
            <person name="Handayani D.P."/>
            <person name="Isnansetyo A."/>
            <person name="Istiqomah I."/>
            <person name="Jumina J."/>
        </authorList>
    </citation>
    <scope>NUCLEOTIDE SEQUENCE [LARGE SCALE GENOMIC DNA]</scope>
    <source>
        <strain evidence="1 2">BBR56</strain>
    </source>
</reference>
<evidence type="ECO:0000313" key="2">
    <source>
        <dbReference type="Proteomes" id="UP000665025"/>
    </source>
</evidence>
<name>A0ABX7V2M8_9GAMM</name>
<dbReference type="PROSITE" id="PS51257">
    <property type="entry name" value="PROKAR_LIPOPROTEIN"/>
    <property type="match status" value="1"/>
</dbReference>
<proteinExistence type="predicted"/>